<dbReference type="InterPro" id="IPR035437">
    <property type="entry name" value="SNase_OB-fold_sf"/>
</dbReference>
<feature type="domain" description="TNase-like" evidence="2">
    <location>
        <begin position="4"/>
        <end position="147"/>
    </location>
</feature>
<keyword evidence="4" id="KW-1185">Reference proteome</keyword>
<name>A0AAW1P6T7_9CHLO</name>
<feature type="domain" description="TNase-like" evidence="2">
    <location>
        <begin position="497"/>
        <end position="640"/>
    </location>
</feature>
<dbReference type="GO" id="GO:0003723">
    <property type="term" value="F:RNA binding"/>
    <property type="evidence" value="ECO:0007669"/>
    <property type="project" value="TreeGrafter"/>
</dbReference>
<feature type="compositionally biased region" description="Polar residues" evidence="1">
    <location>
        <begin position="942"/>
        <end position="966"/>
    </location>
</feature>
<feature type="region of interest" description="Disordered" evidence="1">
    <location>
        <begin position="942"/>
        <end position="992"/>
    </location>
</feature>
<feature type="region of interest" description="Disordered" evidence="1">
    <location>
        <begin position="1213"/>
        <end position="1245"/>
    </location>
</feature>
<dbReference type="AlphaFoldDB" id="A0AAW1P6T7"/>
<evidence type="ECO:0000256" key="1">
    <source>
        <dbReference type="SAM" id="MobiDB-lite"/>
    </source>
</evidence>
<dbReference type="EMBL" id="JALJOQ010000022">
    <property type="protein sequence ID" value="KAK9808571.1"/>
    <property type="molecule type" value="Genomic_DNA"/>
</dbReference>
<gene>
    <name evidence="3" type="ORF">WJX73_010288</name>
</gene>
<feature type="region of interest" description="Disordered" evidence="1">
    <location>
        <begin position="683"/>
        <end position="703"/>
    </location>
</feature>
<dbReference type="Pfam" id="PF00565">
    <property type="entry name" value="SNase"/>
    <property type="match status" value="4"/>
</dbReference>
<dbReference type="PROSITE" id="PS50830">
    <property type="entry name" value="TNASE_3"/>
    <property type="match status" value="4"/>
</dbReference>
<dbReference type="GO" id="GO:0006402">
    <property type="term" value="P:mRNA catabolic process"/>
    <property type="evidence" value="ECO:0007669"/>
    <property type="project" value="TreeGrafter"/>
</dbReference>
<accession>A0AAW1P6T7</accession>
<dbReference type="PANTHER" id="PTHR12302:SF2">
    <property type="entry name" value="STAPHYLOCOCCAL NUCLEASE DOMAIN-CONTAINING PROTEIN 1"/>
    <property type="match status" value="1"/>
</dbReference>
<dbReference type="SUPFAM" id="SSF50199">
    <property type="entry name" value="Staphylococcal nuclease"/>
    <property type="match status" value="4"/>
</dbReference>
<proteinExistence type="predicted"/>
<evidence type="ECO:0000259" key="2">
    <source>
        <dbReference type="PROSITE" id="PS50830"/>
    </source>
</evidence>
<feature type="domain" description="TNase-like" evidence="2">
    <location>
        <begin position="195"/>
        <end position="309"/>
    </location>
</feature>
<dbReference type="Gene3D" id="2.40.50.90">
    <property type="match status" value="4"/>
</dbReference>
<dbReference type="GO" id="GO:0004518">
    <property type="term" value="F:nuclease activity"/>
    <property type="evidence" value="ECO:0007669"/>
    <property type="project" value="TreeGrafter"/>
</dbReference>
<dbReference type="PANTHER" id="PTHR12302">
    <property type="entry name" value="EBNA2 BINDING PROTEIN P100"/>
    <property type="match status" value="1"/>
</dbReference>
<dbReference type="Proteomes" id="UP001465755">
    <property type="component" value="Unassembled WGS sequence"/>
</dbReference>
<protein>
    <recommendedName>
        <fullName evidence="2">TNase-like domain-containing protein</fullName>
    </recommendedName>
</protein>
<dbReference type="SMART" id="SM00318">
    <property type="entry name" value="SNc"/>
    <property type="match status" value="4"/>
</dbReference>
<feature type="region of interest" description="Disordered" evidence="1">
    <location>
        <begin position="190"/>
        <end position="229"/>
    </location>
</feature>
<feature type="domain" description="TNase-like" evidence="2">
    <location>
        <begin position="322"/>
        <end position="467"/>
    </location>
</feature>
<sequence>MASGWMPGTVVEVPSGDTVVIAGPADGGSELEKRIRLSSLVAPQLGNRVCQSAEEEPFAWQSKEFLRQLCIGQACTFKVDYTVDGVAAREFGSVFIGHQPLQNVALEVAAKGWARVRTGGGLQSPYHDQLVKASELAEGSSLGLFNKADNAPRKIPAAAQGTGVQQLLDQHGKGKELLAIVEQAPFMGQSASAASPTTKPATAGTVERAAADAQSEPFAREAKQAAKSKALNREVHVTLEGVDKLGHILGSVCCPPAAGEATDLALHLVQHGLAQVDERADDLLPPAASQALRAAEQAARHAQKGMWHSWTAPAGNSSQLCDNFTGIVREVVSGDLLVVADSASGVSRRITLSSVRSPRIGRQAQKPEPWAIESKEFLRCTVIGKEVSVSLEHSHTAGGAKVPGQQGDPVPFGTVTIHGCNVAELMLAQGLSTVAKHRADAQRSAQYDALVKAEQAAMQARKGVFSGREAPLPHIIDVSTLGNPKQAKQFLPFLLRSKRQGIVVSVQTGHSLRILISAVSCLIDFTVSGVHTPAAAPRQGRDAVTAEQHSGRRYGEEATAFTYAHVQQREVQIEVTAMDRRGTFLGSLVVPGSPQFNLGSSLLKAGLAWLDPSLSPAKVGAALAEAQAEARRHKVQIWSELGGPWMGAAGGVAAGGAASAAADLQAGRLTAAGKACVQEAAPAQVQKPPGGGSKPSQAGAAAGAVNLKRGSSGAVPSSAAAVRSYSVAEGGAELTGTPAKGSSWDAEDEGLSPNAQLVLSLLPEMAQPPPTGNRLCIDFIGCGVSLAQLLGSLSALVPDLLACETVKQQLEPHVGQSRAGWAVLTFRHHKDAVEAYQKLRHIYWKTDTCPIPRPLLVHWPRKRPHLSADPAVEVYGYVSDLEVPPHFAQPNSIEYVPAIQWRHHLQSQATATRLLHRQHIQELSDIMAQYVEDADLPCKPGTHSQCQPYNSPTCSSPSSPHATQEASIAVSDESVPAPALTPENGEARETGEVKGSSFLWLKGVSKCALLEAQVFENAFEQWGVVEVRKLQDPALGEYSGHVLIRLRTPAQAECVNADLSQMVYLLGGTPRLVTSRVARPGMPEMCRQNVYDSALGRVFRGQDHGKPEGDRLTLVSLPRPSTLEELYAVRLRARLEHQDIELAEVRSLGRQTERRLSAKHEACIDAEMRKFIELRGFTSSRAMRYLLGIYGRQDGQSWDSFFNKLPPRYRRMYASPAPPLPARQSRPADEGRGARASRVARANSA</sequence>
<dbReference type="FunFam" id="2.40.50.90:FF:000018">
    <property type="entry name" value="Ribonuclease"/>
    <property type="match status" value="1"/>
</dbReference>
<comment type="caution">
    <text evidence="3">The sequence shown here is derived from an EMBL/GenBank/DDBJ whole genome shotgun (WGS) entry which is preliminary data.</text>
</comment>
<evidence type="ECO:0000313" key="4">
    <source>
        <dbReference type="Proteomes" id="UP001465755"/>
    </source>
</evidence>
<feature type="compositionally biased region" description="Low complexity" evidence="1">
    <location>
        <begin position="1234"/>
        <end position="1245"/>
    </location>
</feature>
<feature type="compositionally biased region" description="Low complexity" evidence="1">
    <location>
        <begin position="190"/>
        <end position="203"/>
    </location>
</feature>
<dbReference type="InterPro" id="IPR016071">
    <property type="entry name" value="Staphylococal_nuclease_OB-fold"/>
</dbReference>
<dbReference type="GO" id="GO:0005634">
    <property type="term" value="C:nucleus"/>
    <property type="evidence" value="ECO:0007669"/>
    <property type="project" value="TreeGrafter"/>
</dbReference>
<dbReference type="GO" id="GO:0005829">
    <property type="term" value="C:cytosol"/>
    <property type="evidence" value="ECO:0007669"/>
    <property type="project" value="TreeGrafter"/>
</dbReference>
<organism evidence="3 4">
    <name type="scientific">Symbiochloris irregularis</name>
    <dbReference type="NCBI Taxonomy" id="706552"/>
    <lineage>
        <taxon>Eukaryota</taxon>
        <taxon>Viridiplantae</taxon>
        <taxon>Chlorophyta</taxon>
        <taxon>core chlorophytes</taxon>
        <taxon>Trebouxiophyceae</taxon>
        <taxon>Trebouxiales</taxon>
        <taxon>Trebouxiaceae</taxon>
        <taxon>Symbiochloris</taxon>
    </lineage>
</organism>
<reference evidence="3 4" key="1">
    <citation type="journal article" date="2024" name="Nat. Commun.">
        <title>Phylogenomics reveals the evolutionary origins of lichenization in chlorophyte algae.</title>
        <authorList>
            <person name="Puginier C."/>
            <person name="Libourel C."/>
            <person name="Otte J."/>
            <person name="Skaloud P."/>
            <person name="Haon M."/>
            <person name="Grisel S."/>
            <person name="Petersen M."/>
            <person name="Berrin J.G."/>
            <person name="Delaux P.M."/>
            <person name="Dal Grande F."/>
            <person name="Keller J."/>
        </authorList>
    </citation>
    <scope>NUCLEOTIDE SEQUENCE [LARGE SCALE GENOMIC DNA]</scope>
    <source>
        <strain evidence="3 4">SAG 2036</strain>
    </source>
</reference>
<evidence type="ECO:0000313" key="3">
    <source>
        <dbReference type="EMBL" id="KAK9808571.1"/>
    </source>
</evidence>